<name>E1Y9E8_9BACT</name>
<evidence type="ECO:0000256" key="1">
    <source>
        <dbReference type="SAM" id="MobiDB-lite"/>
    </source>
</evidence>
<evidence type="ECO:0000313" key="5">
    <source>
        <dbReference type="EMBL" id="CBX28479.1"/>
    </source>
</evidence>
<evidence type="ECO:0000313" key="3">
    <source>
        <dbReference type="EMBL" id="CBX27192.1"/>
    </source>
</evidence>
<dbReference type="EMBL" id="FR695868">
    <property type="protein sequence ID" value="CBX28479.1"/>
    <property type="molecule type" value="Genomic_DNA"/>
</dbReference>
<dbReference type="InterPro" id="IPR002559">
    <property type="entry name" value="Transposase_11"/>
</dbReference>
<feature type="domain" description="Transposase IS4-like" evidence="2">
    <location>
        <begin position="210"/>
        <end position="349"/>
    </location>
</feature>
<dbReference type="EMBL" id="FR695867">
    <property type="protein sequence ID" value="CBX27747.1"/>
    <property type="molecule type" value="Genomic_DNA"/>
</dbReference>
<reference evidence="3" key="1">
    <citation type="journal article" date="2011" name="Environ. Microbiol.">
        <title>Genomic insights into the metabolic potential of the polycyclic aromatic hydrocarbon degrading sulfate-reducing Deltaproteobacterium N47.</title>
        <authorList>
            <person name="Bergmann F."/>
            <person name="Selesi D."/>
            <person name="Weinmaier T."/>
            <person name="Tischler P."/>
            <person name="Rattei T."/>
            <person name="Meckenstock R.U."/>
        </authorList>
    </citation>
    <scope>NUCLEOTIDE SEQUENCE</scope>
</reference>
<evidence type="ECO:0000259" key="2">
    <source>
        <dbReference type="Pfam" id="PF01609"/>
    </source>
</evidence>
<dbReference type="GO" id="GO:0006313">
    <property type="term" value="P:DNA transposition"/>
    <property type="evidence" value="ECO:0007669"/>
    <property type="project" value="InterPro"/>
</dbReference>
<feature type="compositionally biased region" description="Basic and acidic residues" evidence="1">
    <location>
        <begin position="170"/>
        <end position="182"/>
    </location>
</feature>
<gene>
    <name evidence="3" type="ORF">N47_A12210</name>
    <name evidence="4" type="ORF">N47_C18050</name>
    <name evidence="5" type="ORF">N47_G38030</name>
</gene>
<dbReference type="EMBL" id="FR695864">
    <property type="protein sequence ID" value="CBX27192.1"/>
    <property type="molecule type" value="Genomic_DNA"/>
</dbReference>
<accession>E1Y9E8</accession>
<evidence type="ECO:0000313" key="4">
    <source>
        <dbReference type="EMBL" id="CBX27747.1"/>
    </source>
</evidence>
<feature type="compositionally biased region" description="Basic and acidic residues" evidence="1">
    <location>
        <begin position="145"/>
        <end position="158"/>
    </location>
</feature>
<dbReference type="Pfam" id="PF01609">
    <property type="entry name" value="DDE_Tnp_1"/>
    <property type="match status" value="1"/>
</dbReference>
<sequence>MWNTIQRQLFPALENELGPISAKDKEFIKIVSLLDLRSHMNKFRWHGFGRKRKDRISIAKAFVAKMVFKFDHTDTLIEYLKKCDDTRRLCGWENAFQIPSKATFSRAFKEFADSRLPQNIHEAMVIKYCGQKLAGHISRDATAIEAREKPVKTEKDEVTPGPKRKRGRPRKGEVLPSKPEKRVDLQATRSLEDNLNDLPTHCNVGTKKNSKGYKETWIGYKLHLDCIDGDIPISAILTAASLHDSQVAIPLAQMSSKRVANLYDLMDAAYDSPQIHEFSKSLGHRPIVDNNPRCREKVLMDPATKSRFAQRTSAERVNSNLKDNYGGRNIRVQGATKVMAHLMFGIISITAMQIFRLLQ</sequence>
<dbReference type="GO" id="GO:0003677">
    <property type="term" value="F:DNA binding"/>
    <property type="evidence" value="ECO:0007669"/>
    <property type="project" value="InterPro"/>
</dbReference>
<protein>
    <recommendedName>
        <fullName evidence="2">Transposase IS4-like domain-containing protein</fullName>
    </recommendedName>
</protein>
<dbReference type="AlphaFoldDB" id="E1Y9E8"/>
<dbReference type="GO" id="GO:0004803">
    <property type="term" value="F:transposase activity"/>
    <property type="evidence" value="ECO:0007669"/>
    <property type="project" value="InterPro"/>
</dbReference>
<feature type="region of interest" description="Disordered" evidence="1">
    <location>
        <begin position="144"/>
        <end position="182"/>
    </location>
</feature>
<proteinExistence type="predicted"/>
<organism evidence="3">
    <name type="scientific">uncultured Desulfobacterium sp</name>
    <dbReference type="NCBI Taxonomy" id="201089"/>
    <lineage>
        <taxon>Bacteria</taxon>
        <taxon>Pseudomonadati</taxon>
        <taxon>Thermodesulfobacteriota</taxon>
        <taxon>Desulfobacteria</taxon>
        <taxon>Desulfobacterales</taxon>
        <taxon>Desulfobacteriaceae</taxon>
        <taxon>Desulfobacterium</taxon>
        <taxon>environmental samples</taxon>
    </lineage>
</organism>